<accession>A0A5B8XY85</accession>
<feature type="signal peptide" evidence="1">
    <location>
        <begin position="1"/>
        <end position="20"/>
    </location>
</feature>
<dbReference type="PROSITE" id="PS51257">
    <property type="entry name" value="PROKAR_LIPOPROTEIN"/>
    <property type="match status" value="1"/>
</dbReference>
<evidence type="ECO:0000256" key="1">
    <source>
        <dbReference type="SAM" id="SignalP"/>
    </source>
</evidence>
<dbReference type="EMBL" id="CP042467">
    <property type="protein sequence ID" value="QED30147.1"/>
    <property type="molecule type" value="Genomic_DNA"/>
</dbReference>
<reference evidence="2 3" key="1">
    <citation type="submission" date="2019-08" db="EMBL/GenBank/DDBJ databases">
        <authorList>
            <person name="Liang Q."/>
        </authorList>
    </citation>
    <scope>NUCLEOTIDE SEQUENCE [LARGE SCALE GENOMIC DNA]</scope>
    <source>
        <strain evidence="2 3">V1718</strain>
    </source>
</reference>
<dbReference type="Proteomes" id="UP000321595">
    <property type="component" value="Chromosome"/>
</dbReference>
<gene>
    <name evidence="2" type="ORF">FRD01_23510</name>
</gene>
<evidence type="ECO:0000313" key="2">
    <source>
        <dbReference type="EMBL" id="QED30147.1"/>
    </source>
</evidence>
<keyword evidence="1" id="KW-0732">Signal</keyword>
<dbReference type="AlphaFoldDB" id="A0A5B8XY85"/>
<keyword evidence="3" id="KW-1185">Reference proteome</keyword>
<proteinExistence type="predicted"/>
<organism evidence="2 3">
    <name type="scientific">Microvenator marinus</name>
    <dbReference type="NCBI Taxonomy" id="2600177"/>
    <lineage>
        <taxon>Bacteria</taxon>
        <taxon>Deltaproteobacteria</taxon>
        <taxon>Bradymonadales</taxon>
        <taxon>Microvenatoraceae</taxon>
        <taxon>Microvenator</taxon>
    </lineage>
</organism>
<dbReference type="RefSeq" id="WP_146963578.1">
    <property type="nucleotide sequence ID" value="NZ_CP042467.1"/>
</dbReference>
<name>A0A5B8XY85_9DELT</name>
<protein>
    <recommendedName>
        <fullName evidence="4">Lipoprotein</fullName>
    </recommendedName>
</protein>
<dbReference type="KEGG" id="bbae:FRD01_23510"/>
<feature type="chain" id="PRO_5022772735" description="Lipoprotein" evidence="1">
    <location>
        <begin position="21"/>
        <end position="263"/>
    </location>
</feature>
<evidence type="ECO:0000313" key="3">
    <source>
        <dbReference type="Proteomes" id="UP000321595"/>
    </source>
</evidence>
<evidence type="ECO:0008006" key="4">
    <source>
        <dbReference type="Google" id="ProtNLM"/>
    </source>
</evidence>
<sequence>MARNIKLMGLLLLVCGFLQACESGECREPRDFNERSKKFDERIHGWLDAADAYEMQRENVFKERESLKPERKKLVKFREATSSKIIDELILPDPKVPVVFAHIDDLQRVNMVYAWKLMDVTMNIHRMFTTEQRQKIKDAMHEPFEPFETPFLARRAIDYVLLKIDADAPQKKKVWQMVETTESRANIMLKAQHSNTGAILTEWVKHKPEVSEIKGRVNKASDSIVDFAKVTTKDAISLSKDFKPEQRAFINDRMRRMKVCPTK</sequence>